<proteinExistence type="inferred from homology"/>
<dbReference type="InterPro" id="IPR014284">
    <property type="entry name" value="RNA_pol_sigma-70_dom"/>
</dbReference>
<evidence type="ECO:0000259" key="6">
    <source>
        <dbReference type="Pfam" id="PF04542"/>
    </source>
</evidence>
<dbReference type="EMBL" id="BONQ01000178">
    <property type="protein sequence ID" value="GIG52404.1"/>
    <property type="molecule type" value="Genomic_DNA"/>
</dbReference>
<name>A0A919UEG0_9ACTN</name>
<dbReference type="AlphaFoldDB" id="A0A919UEG0"/>
<evidence type="ECO:0000256" key="5">
    <source>
        <dbReference type="ARBA" id="ARBA00023163"/>
    </source>
</evidence>
<organism evidence="8 9">
    <name type="scientific">Dactylosporangium siamense</name>
    <dbReference type="NCBI Taxonomy" id="685454"/>
    <lineage>
        <taxon>Bacteria</taxon>
        <taxon>Bacillati</taxon>
        <taxon>Actinomycetota</taxon>
        <taxon>Actinomycetes</taxon>
        <taxon>Micromonosporales</taxon>
        <taxon>Micromonosporaceae</taxon>
        <taxon>Dactylosporangium</taxon>
    </lineage>
</organism>
<feature type="domain" description="RNA polymerase sigma-70 region 2" evidence="6">
    <location>
        <begin position="29"/>
        <end position="85"/>
    </location>
</feature>
<evidence type="ECO:0000259" key="7">
    <source>
        <dbReference type="Pfam" id="PF08281"/>
    </source>
</evidence>
<reference evidence="8" key="1">
    <citation type="submission" date="2021-01" db="EMBL/GenBank/DDBJ databases">
        <title>Whole genome shotgun sequence of Dactylosporangium siamense NBRC 106093.</title>
        <authorList>
            <person name="Komaki H."/>
            <person name="Tamura T."/>
        </authorList>
    </citation>
    <scope>NUCLEOTIDE SEQUENCE</scope>
    <source>
        <strain evidence="8">NBRC 106093</strain>
    </source>
</reference>
<dbReference type="InterPro" id="IPR036388">
    <property type="entry name" value="WH-like_DNA-bd_sf"/>
</dbReference>
<keyword evidence="5" id="KW-0804">Transcription</keyword>
<dbReference type="InterPro" id="IPR039425">
    <property type="entry name" value="RNA_pol_sigma-70-like"/>
</dbReference>
<dbReference type="Gene3D" id="1.10.10.10">
    <property type="entry name" value="Winged helix-like DNA-binding domain superfamily/Winged helix DNA-binding domain"/>
    <property type="match status" value="1"/>
</dbReference>
<dbReference type="Pfam" id="PF04542">
    <property type="entry name" value="Sigma70_r2"/>
    <property type="match status" value="1"/>
</dbReference>
<dbReference type="GO" id="GO:0006352">
    <property type="term" value="P:DNA-templated transcription initiation"/>
    <property type="evidence" value="ECO:0007669"/>
    <property type="project" value="InterPro"/>
</dbReference>
<feature type="domain" description="RNA polymerase sigma factor 70 region 4 type 2" evidence="7">
    <location>
        <begin position="122"/>
        <end position="167"/>
    </location>
</feature>
<dbReference type="Pfam" id="PF08281">
    <property type="entry name" value="Sigma70_r4_2"/>
    <property type="match status" value="1"/>
</dbReference>
<evidence type="ECO:0000256" key="4">
    <source>
        <dbReference type="ARBA" id="ARBA00023125"/>
    </source>
</evidence>
<keyword evidence="4" id="KW-0238">DNA-binding</keyword>
<keyword evidence="9" id="KW-1185">Reference proteome</keyword>
<dbReference type="PANTHER" id="PTHR43133">
    <property type="entry name" value="RNA POLYMERASE ECF-TYPE SIGMA FACTO"/>
    <property type="match status" value="1"/>
</dbReference>
<evidence type="ECO:0000256" key="1">
    <source>
        <dbReference type="ARBA" id="ARBA00010641"/>
    </source>
</evidence>
<dbReference type="SUPFAM" id="SSF88946">
    <property type="entry name" value="Sigma2 domain of RNA polymerase sigma factors"/>
    <property type="match status" value="1"/>
</dbReference>
<dbReference type="NCBIfam" id="TIGR02937">
    <property type="entry name" value="sigma70-ECF"/>
    <property type="match status" value="1"/>
</dbReference>
<protein>
    <recommendedName>
        <fullName evidence="10">Sigma-70 family RNA polymerase sigma factor</fullName>
    </recommendedName>
</protein>
<dbReference type="PANTHER" id="PTHR43133:SF8">
    <property type="entry name" value="RNA POLYMERASE SIGMA FACTOR HI_1459-RELATED"/>
    <property type="match status" value="1"/>
</dbReference>
<dbReference type="InterPro" id="IPR013325">
    <property type="entry name" value="RNA_pol_sigma_r2"/>
</dbReference>
<dbReference type="InterPro" id="IPR007627">
    <property type="entry name" value="RNA_pol_sigma70_r2"/>
</dbReference>
<evidence type="ECO:0000256" key="3">
    <source>
        <dbReference type="ARBA" id="ARBA00023082"/>
    </source>
</evidence>
<dbReference type="GO" id="GO:0016987">
    <property type="term" value="F:sigma factor activity"/>
    <property type="evidence" value="ECO:0007669"/>
    <property type="project" value="UniProtKB-KW"/>
</dbReference>
<comment type="caution">
    <text evidence="8">The sequence shown here is derived from an EMBL/GenBank/DDBJ whole genome shotgun (WGS) entry which is preliminary data.</text>
</comment>
<keyword evidence="2" id="KW-0805">Transcription regulation</keyword>
<accession>A0A919UEG0</accession>
<dbReference type="Proteomes" id="UP000660611">
    <property type="component" value="Unassembled WGS sequence"/>
</dbReference>
<dbReference type="InterPro" id="IPR013324">
    <property type="entry name" value="RNA_pol_sigma_r3/r4-like"/>
</dbReference>
<gene>
    <name evidence="8" type="ORF">Dsi01nite_104450</name>
</gene>
<evidence type="ECO:0000313" key="9">
    <source>
        <dbReference type="Proteomes" id="UP000660611"/>
    </source>
</evidence>
<dbReference type="GO" id="GO:0003677">
    <property type="term" value="F:DNA binding"/>
    <property type="evidence" value="ECO:0007669"/>
    <property type="project" value="UniProtKB-KW"/>
</dbReference>
<sequence>MTGDDELALRELSGLFRAAAAGLFATALAGLGGDRDTAEDLVQEVFQAAWLARDKVCGRDLGSQRAWLYTTLKHKIIDVFRRGQRETVMAPLELELLKRPGQQGPGPTRAVLSSAMLDLSWAVIRQMPAVRQHVFWLRAHEWKTAEIAEHLRITQSTVRDHYRIGLQQLNQHLGCGREIVADLEADEFGEGAE</sequence>
<evidence type="ECO:0000313" key="8">
    <source>
        <dbReference type="EMBL" id="GIG52404.1"/>
    </source>
</evidence>
<evidence type="ECO:0008006" key="10">
    <source>
        <dbReference type="Google" id="ProtNLM"/>
    </source>
</evidence>
<comment type="similarity">
    <text evidence="1">Belongs to the sigma-70 factor family. ECF subfamily.</text>
</comment>
<keyword evidence="3" id="KW-0731">Sigma factor</keyword>
<dbReference type="InterPro" id="IPR013249">
    <property type="entry name" value="RNA_pol_sigma70_r4_t2"/>
</dbReference>
<evidence type="ECO:0000256" key="2">
    <source>
        <dbReference type="ARBA" id="ARBA00023015"/>
    </source>
</evidence>
<dbReference type="SUPFAM" id="SSF88659">
    <property type="entry name" value="Sigma3 and sigma4 domains of RNA polymerase sigma factors"/>
    <property type="match status" value="1"/>
</dbReference>
<dbReference type="Gene3D" id="1.10.1740.10">
    <property type="match status" value="1"/>
</dbReference>
<dbReference type="RefSeq" id="WP_203853991.1">
    <property type="nucleotide sequence ID" value="NZ_BAAAVW010000026.1"/>
</dbReference>